<keyword evidence="5 6" id="KW-0472">Membrane</keyword>
<dbReference type="GO" id="GO:0071786">
    <property type="term" value="P:endoplasmic reticulum tubular network organization"/>
    <property type="evidence" value="ECO:0007669"/>
    <property type="project" value="TreeGrafter"/>
</dbReference>
<dbReference type="GO" id="GO:0016020">
    <property type="term" value="C:membrane"/>
    <property type="evidence" value="ECO:0007669"/>
    <property type="project" value="UniProtKB-SubCell"/>
</dbReference>
<dbReference type="PANTHER" id="PTHR12703:SF6">
    <property type="entry name" value="PORE MEMBRANE PROTEIN OF 33 KDA"/>
    <property type="match status" value="1"/>
</dbReference>
<gene>
    <name evidence="7" type="ORF">C6P45_003903</name>
</gene>
<dbReference type="EMBL" id="PUHR01000044">
    <property type="protein sequence ID" value="KAG0669304.1"/>
    <property type="molecule type" value="Genomic_DNA"/>
</dbReference>
<reference evidence="7 8" key="1">
    <citation type="submission" date="2020-11" db="EMBL/GenBank/DDBJ databases">
        <title>Kefir isolates.</title>
        <authorList>
            <person name="Marcisauskas S."/>
            <person name="Kim Y."/>
            <person name="Blasche S."/>
        </authorList>
    </citation>
    <scope>NUCLEOTIDE SEQUENCE [LARGE SCALE GENOMIC DNA]</scope>
    <source>
        <strain evidence="7 8">OG2</strain>
    </source>
</reference>
<keyword evidence="8" id="KW-1185">Reference proteome</keyword>
<dbReference type="AlphaFoldDB" id="A0A9P6WCG5"/>
<dbReference type="PANTHER" id="PTHR12703">
    <property type="entry name" value="TRANSMEMBRANE PROTEIN 33"/>
    <property type="match status" value="1"/>
</dbReference>
<evidence type="ECO:0000256" key="2">
    <source>
        <dbReference type="ARBA" id="ARBA00007322"/>
    </source>
</evidence>
<accession>A0A9P6WCG5</accession>
<evidence type="ECO:0000256" key="1">
    <source>
        <dbReference type="ARBA" id="ARBA00004141"/>
    </source>
</evidence>
<comment type="similarity">
    <text evidence="2">Belongs to the PER33/POM33 family.</text>
</comment>
<name>A0A9P6WCG5_MAUEX</name>
<dbReference type="Pfam" id="PF03661">
    <property type="entry name" value="TMEM33_Pom33"/>
    <property type="match status" value="1"/>
</dbReference>
<dbReference type="Proteomes" id="UP000750334">
    <property type="component" value="Unassembled WGS sequence"/>
</dbReference>
<sequence length="282" mass="31983">MTAPNNSTGKESTAHKELKGTVKERLVSLTENLQFAWFAGHAVVLLCSFLYLFSFNRIVYRIAYLGVLHSFGIIIYQQYYQGNKTGSTSGNASSTHTNGASNFSLNSLINDENVLYFVLAAMWLLTSIFSMSLVPYSLFSLFHVLKYLQNVLLPVVFGISKENNNTVATVAKFTHTYNERCMYWVGTSEIVIVVLLFLRALLWYPSSWIVLITDLLFLKLRYENSKYTKAAFSQCRVRLDGIISHPSIPPQIKSAYNLAKTKLIEISHYQLGRVDEPEKKAM</sequence>
<evidence type="ECO:0000256" key="4">
    <source>
        <dbReference type="ARBA" id="ARBA00022989"/>
    </source>
</evidence>
<evidence type="ECO:0000313" key="7">
    <source>
        <dbReference type="EMBL" id="KAG0669304.1"/>
    </source>
</evidence>
<keyword evidence="4 6" id="KW-1133">Transmembrane helix</keyword>
<dbReference type="OrthoDB" id="5581259at2759"/>
<evidence type="ECO:0000256" key="3">
    <source>
        <dbReference type="ARBA" id="ARBA00022692"/>
    </source>
</evidence>
<evidence type="ECO:0008006" key="9">
    <source>
        <dbReference type="Google" id="ProtNLM"/>
    </source>
</evidence>
<keyword evidence="3 6" id="KW-0812">Transmembrane</keyword>
<protein>
    <recommendedName>
        <fullName evidence="9">Nucleoporin POM33</fullName>
    </recommendedName>
</protein>
<dbReference type="InterPro" id="IPR005344">
    <property type="entry name" value="TMEM33/Pom33"/>
</dbReference>
<comment type="subcellular location">
    <subcellularLocation>
        <location evidence="1">Membrane</location>
        <topology evidence="1">Multi-pass membrane protein</topology>
    </subcellularLocation>
</comment>
<evidence type="ECO:0000256" key="5">
    <source>
        <dbReference type="ARBA" id="ARBA00023136"/>
    </source>
</evidence>
<feature type="transmembrane region" description="Helical" evidence="6">
    <location>
        <begin position="62"/>
        <end position="80"/>
    </location>
</feature>
<feature type="transmembrane region" description="Helical" evidence="6">
    <location>
        <begin position="114"/>
        <end position="139"/>
    </location>
</feature>
<comment type="caution">
    <text evidence="7">The sequence shown here is derived from an EMBL/GenBank/DDBJ whole genome shotgun (WGS) entry which is preliminary data.</text>
</comment>
<proteinExistence type="inferred from homology"/>
<evidence type="ECO:0000313" key="8">
    <source>
        <dbReference type="Proteomes" id="UP000750334"/>
    </source>
</evidence>
<organism evidence="7 8">
    <name type="scientific">Maudiozyma exigua</name>
    <name type="common">Yeast</name>
    <name type="synonym">Kazachstania exigua</name>
    <dbReference type="NCBI Taxonomy" id="34358"/>
    <lineage>
        <taxon>Eukaryota</taxon>
        <taxon>Fungi</taxon>
        <taxon>Dikarya</taxon>
        <taxon>Ascomycota</taxon>
        <taxon>Saccharomycotina</taxon>
        <taxon>Saccharomycetes</taxon>
        <taxon>Saccharomycetales</taxon>
        <taxon>Saccharomycetaceae</taxon>
        <taxon>Maudiozyma</taxon>
    </lineage>
</organism>
<evidence type="ECO:0000256" key="6">
    <source>
        <dbReference type="SAM" id="Phobius"/>
    </source>
</evidence>
<dbReference type="GO" id="GO:0005783">
    <property type="term" value="C:endoplasmic reticulum"/>
    <property type="evidence" value="ECO:0007669"/>
    <property type="project" value="TreeGrafter"/>
</dbReference>
<dbReference type="InterPro" id="IPR051645">
    <property type="entry name" value="PER33/POM33_regulator"/>
</dbReference>
<dbReference type="GO" id="GO:0061024">
    <property type="term" value="P:membrane organization"/>
    <property type="evidence" value="ECO:0007669"/>
    <property type="project" value="TreeGrafter"/>
</dbReference>
<feature type="transmembrane region" description="Helical" evidence="6">
    <location>
        <begin position="35"/>
        <end position="55"/>
    </location>
</feature>